<dbReference type="GO" id="GO:0005524">
    <property type="term" value="F:ATP binding"/>
    <property type="evidence" value="ECO:0007669"/>
    <property type="project" value="UniProtKB-UniRule"/>
</dbReference>
<comment type="PTM">
    <text evidence="15">Carboxylation is probably crucial for Mg(2+) binding and, consequently, for the gamma-phosphate positioning of ATP.</text>
</comment>
<accession>A0A419V639</accession>
<feature type="binding site" evidence="15">
    <location>
        <position position="383"/>
    </location>
    <ligand>
        <name>meso-2,6-diaminopimelate</name>
        <dbReference type="ChEBI" id="CHEBI:57791"/>
    </ligand>
</feature>
<keyword evidence="3 15" id="KW-0132">Cell division</keyword>
<dbReference type="EMBL" id="RAPK01000007">
    <property type="protein sequence ID" value="RKD75452.1"/>
    <property type="molecule type" value="Genomic_DNA"/>
</dbReference>
<keyword evidence="15" id="KW-0547">Nucleotide-binding</keyword>
<dbReference type="SUPFAM" id="SSF53244">
    <property type="entry name" value="MurD-like peptide ligases, peptide-binding domain"/>
    <property type="match status" value="1"/>
</dbReference>
<dbReference type="Gene3D" id="3.40.1390.10">
    <property type="entry name" value="MurE/MurF, N-terminal domain"/>
    <property type="match status" value="1"/>
</dbReference>
<evidence type="ECO:0000256" key="3">
    <source>
        <dbReference type="ARBA" id="ARBA00022618"/>
    </source>
</evidence>
<keyword evidence="15" id="KW-0963">Cytoplasm</keyword>
<dbReference type="InterPro" id="IPR013221">
    <property type="entry name" value="Mur_ligase_cen"/>
</dbReference>
<name>A0A419V639_9BACL</name>
<keyword evidence="7 15" id="KW-0961">Cell wall biogenesis/degradation</keyword>
<proteinExistence type="inferred from homology"/>
<dbReference type="HAMAP" id="MF_00208">
    <property type="entry name" value="MurE"/>
    <property type="match status" value="1"/>
</dbReference>
<dbReference type="Pfam" id="PF01225">
    <property type="entry name" value="Mur_ligase"/>
    <property type="match status" value="1"/>
</dbReference>
<keyword evidence="15" id="KW-0067">ATP-binding</keyword>
<dbReference type="Pfam" id="PF02875">
    <property type="entry name" value="Mur_ligase_C"/>
    <property type="match status" value="1"/>
</dbReference>
<feature type="binding site" evidence="15">
    <location>
        <position position="186"/>
    </location>
    <ligand>
        <name>UDP-N-acetyl-alpha-D-muramoyl-L-alanyl-D-glutamate</name>
        <dbReference type="ChEBI" id="CHEBI:83900"/>
    </ligand>
</feature>
<dbReference type="RefSeq" id="WP_120192329.1">
    <property type="nucleotide sequence ID" value="NZ_RAPK01000007.1"/>
</dbReference>
<dbReference type="FunFam" id="3.90.190.20:FF:000006">
    <property type="entry name" value="UDP-N-acetylmuramoyl-L-alanyl-D-glutamate--2,6-diaminopimelate ligase"/>
    <property type="match status" value="1"/>
</dbReference>
<feature type="binding site" evidence="15">
    <location>
        <position position="178"/>
    </location>
    <ligand>
        <name>UDP-N-acetyl-alpha-D-muramoyl-L-alanyl-D-glutamate</name>
        <dbReference type="ChEBI" id="CHEBI:83900"/>
    </ligand>
</feature>
<keyword evidence="15" id="KW-0460">Magnesium</keyword>
<evidence type="ECO:0000256" key="14">
    <source>
        <dbReference type="ARBA" id="ARBA00081560"/>
    </source>
</evidence>
<feature type="domain" description="Mur ligase central" evidence="19">
    <location>
        <begin position="107"/>
        <end position="312"/>
    </location>
</feature>
<evidence type="ECO:0000259" key="19">
    <source>
        <dbReference type="Pfam" id="PF08245"/>
    </source>
</evidence>
<comment type="pathway">
    <text evidence="1 15 16">Cell wall biogenesis; peptidoglycan biosynthesis.</text>
</comment>
<comment type="catalytic activity">
    <reaction evidence="8 15">
        <text>UDP-N-acetyl-alpha-D-muramoyl-L-alanyl-D-glutamate + meso-2,6-diaminopimelate + ATP = UDP-N-acetyl-alpha-D-muramoyl-L-alanyl-gamma-D-glutamyl-meso-2,6-diaminopimelate + ADP + phosphate + H(+)</text>
        <dbReference type="Rhea" id="RHEA:23676"/>
        <dbReference type="ChEBI" id="CHEBI:15378"/>
        <dbReference type="ChEBI" id="CHEBI:30616"/>
        <dbReference type="ChEBI" id="CHEBI:43474"/>
        <dbReference type="ChEBI" id="CHEBI:57791"/>
        <dbReference type="ChEBI" id="CHEBI:83900"/>
        <dbReference type="ChEBI" id="CHEBI:83905"/>
        <dbReference type="ChEBI" id="CHEBI:456216"/>
        <dbReference type="EC" id="6.3.2.13"/>
    </reaction>
</comment>
<comment type="caution">
    <text evidence="20">The sequence shown here is derived from an EMBL/GenBank/DDBJ whole genome shotgun (WGS) entry which is preliminary data.</text>
</comment>
<comment type="similarity">
    <text evidence="2 15">Belongs to the MurCDEF family. MurE subfamily.</text>
</comment>
<evidence type="ECO:0000313" key="20">
    <source>
        <dbReference type="EMBL" id="RKD75452.1"/>
    </source>
</evidence>
<dbReference type="GO" id="GO:0071555">
    <property type="term" value="P:cell wall organization"/>
    <property type="evidence" value="ECO:0007669"/>
    <property type="project" value="UniProtKB-KW"/>
</dbReference>
<comment type="subcellular location">
    <subcellularLocation>
        <location evidence="15 16">Cytoplasm</location>
    </subcellularLocation>
</comment>
<keyword evidence="21" id="KW-1185">Reference proteome</keyword>
<feature type="binding site" evidence="15">
    <location>
        <position position="457"/>
    </location>
    <ligand>
        <name>meso-2,6-diaminopimelate</name>
        <dbReference type="ChEBI" id="CHEBI:57791"/>
    </ligand>
</feature>
<dbReference type="NCBIfam" id="NF001126">
    <property type="entry name" value="PRK00139.1-4"/>
    <property type="match status" value="1"/>
</dbReference>
<evidence type="ECO:0000256" key="9">
    <source>
        <dbReference type="ARBA" id="ARBA00056782"/>
    </source>
</evidence>
<evidence type="ECO:0000256" key="8">
    <source>
        <dbReference type="ARBA" id="ARBA00050251"/>
    </source>
</evidence>
<dbReference type="InterPro" id="IPR036615">
    <property type="entry name" value="Mur_ligase_C_dom_sf"/>
</dbReference>
<dbReference type="GO" id="GO:0008360">
    <property type="term" value="P:regulation of cell shape"/>
    <property type="evidence" value="ECO:0007669"/>
    <property type="project" value="UniProtKB-KW"/>
</dbReference>
<evidence type="ECO:0000256" key="10">
    <source>
        <dbReference type="ARBA" id="ARBA00066633"/>
    </source>
</evidence>
<dbReference type="SUPFAM" id="SSF53623">
    <property type="entry name" value="MurD-like peptide ligases, catalytic domain"/>
    <property type="match status" value="1"/>
</dbReference>
<feature type="domain" description="Mur ligase C-terminal" evidence="18">
    <location>
        <begin position="334"/>
        <end position="459"/>
    </location>
</feature>
<dbReference type="AlphaFoldDB" id="A0A419V639"/>
<evidence type="ECO:0000256" key="11">
    <source>
        <dbReference type="ARBA" id="ARBA00072883"/>
    </source>
</evidence>
<dbReference type="EC" id="6.3.2.13" evidence="10 15"/>
<keyword evidence="6 15" id="KW-0131">Cell cycle</keyword>
<dbReference type="InterPro" id="IPR005761">
    <property type="entry name" value="UDP-N-AcMur-Glu-dNH2Pim_ligase"/>
</dbReference>
<dbReference type="UniPathway" id="UPA00219"/>
<evidence type="ECO:0000256" key="7">
    <source>
        <dbReference type="ARBA" id="ARBA00023316"/>
    </source>
</evidence>
<feature type="binding site" evidence="15">
    <location>
        <position position="461"/>
    </location>
    <ligand>
        <name>meso-2,6-diaminopimelate</name>
        <dbReference type="ChEBI" id="CHEBI:57791"/>
    </ligand>
</feature>
<dbReference type="NCBIfam" id="NF001124">
    <property type="entry name" value="PRK00139.1-2"/>
    <property type="match status" value="1"/>
</dbReference>
<evidence type="ECO:0000313" key="21">
    <source>
        <dbReference type="Proteomes" id="UP000285120"/>
    </source>
</evidence>
<keyword evidence="5 15" id="KW-0573">Peptidoglycan synthesis</keyword>
<feature type="binding site" evidence="15">
    <location>
        <position position="150"/>
    </location>
    <ligand>
        <name>UDP-N-acetyl-alpha-D-muramoyl-L-alanyl-D-glutamate</name>
        <dbReference type="ChEBI" id="CHEBI:83900"/>
    </ligand>
</feature>
<dbReference type="GO" id="GO:0005737">
    <property type="term" value="C:cytoplasm"/>
    <property type="evidence" value="ECO:0007669"/>
    <property type="project" value="UniProtKB-SubCell"/>
</dbReference>
<organism evidence="20 21">
    <name type="scientific">Sinobaca qinghaiensis</name>
    <dbReference type="NCBI Taxonomy" id="342944"/>
    <lineage>
        <taxon>Bacteria</taxon>
        <taxon>Bacillati</taxon>
        <taxon>Bacillota</taxon>
        <taxon>Bacilli</taxon>
        <taxon>Bacillales</taxon>
        <taxon>Sporolactobacillaceae</taxon>
        <taxon>Sinobaca</taxon>
    </lineage>
</organism>
<dbReference type="InterPro" id="IPR000713">
    <property type="entry name" value="Mur_ligase_N"/>
</dbReference>
<comment type="function">
    <text evidence="9 15">Catalyzes the addition of meso-diaminopimelic acid to the nucleotide precursor UDP-N-acetylmuramoyl-L-alanyl-D-glutamate (UMAG) in the biosynthesis of bacterial cell-wall peptidoglycan.</text>
</comment>
<gene>
    <name evidence="15" type="primary">murE</name>
    <name evidence="20" type="ORF">ATL39_1151</name>
</gene>
<dbReference type="PANTHER" id="PTHR23135:SF4">
    <property type="entry name" value="UDP-N-ACETYLMURAMOYL-L-ALANYL-D-GLUTAMATE--2,6-DIAMINOPIMELATE LIGASE MURE HOMOLOG, CHLOROPLASTIC"/>
    <property type="match status" value="1"/>
</dbReference>
<evidence type="ECO:0000256" key="1">
    <source>
        <dbReference type="ARBA" id="ARBA00004752"/>
    </source>
</evidence>
<feature type="modified residue" description="N6-carboxylysine" evidence="15">
    <location>
        <position position="218"/>
    </location>
</feature>
<reference evidence="20 21" key="1">
    <citation type="submission" date="2018-09" db="EMBL/GenBank/DDBJ databases">
        <title>Genomic Encyclopedia of Archaeal and Bacterial Type Strains, Phase II (KMG-II): from individual species to whole genera.</title>
        <authorList>
            <person name="Goeker M."/>
        </authorList>
    </citation>
    <scope>NUCLEOTIDE SEQUENCE [LARGE SCALE GENOMIC DNA]</scope>
    <source>
        <strain evidence="20 21">DSM 17008</strain>
    </source>
</reference>
<dbReference type="GO" id="GO:0009252">
    <property type="term" value="P:peptidoglycan biosynthetic process"/>
    <property type="evidence" value="ECO:0007669"/>
    <property type="project" value="UniProtKB-UniRule"/>
</dbReference>
<dbReference type="GO" id="GO:0008765">
    <property type="term" value="F:UDP-N-acetylmuramoylalanyl-D-glutamate-2,6-diaminopimelate ligase activity"/>
    <property type="evidence" value="ECO:0007669"/>
    <property type="project" value="UniProtKB-UniRule"/>
</dbReference>
<dbReference type="InterPro" id="IPR035911">
    <property type="entry name" value="MurE/MurF_N"/>
</dbReference>
<keyword evidence="4 15" id="KW-0133">Cell shape</keyword>
<protein>
    <recommendedName>
        <fullName evidence="11 15">UDP-N-acetylmuramoyl-L-alanyl-D-glutamate--2,6-diaminopimelate ligase</fullName>
        <ecNumber evidence="10 15">6.3.2.13</ecNumber>
    </recommendedName>
    <alternativeName>
        <fullName evidence="12 15">Meso-A2pm-adding enzyme</fullName>
    </alternativeName>
    <alternativeName>
        <fullName evidence="13 15">Meso-diaminopimelate-adding enzyme</fullName>
    </alternativeName>
    <alternativeName>
        <fullName evidence="14 15">UDP-MurNAc-L-Ala-D-Glu:meso-diaminopimelate ligase</fullName>
    </alternativeName>
    <alternativeName>
        <fullName evidence="15">UDP-MurNAc-tripeptide synthetase</fullName>
    </alternativeName>
    <alternativeName>
        <fullName evidence="15">UDP-N-acetylmuramyl-tripeptide synthetase</fullName>
    </alternativeName>
</protein>
<dbReference type="SUPFAM" id="SSF63418">
    <property type="entry name" value="MurE/MurF N-terminal domain"/>
    <property type="match status" value="1"/>
</dbReference>
<feature type="domain" description="Mur ligase N-terminal catalytic" evidence="17">
    <location>
        <begin position="23"/>
        <end position="70"/>
    </location>
</feature>
<comment type="cofactor">
    <cofactor evidence="15">
        <name>Mg(2+)</name>
        <dbReference type="ChEBI" id="CHEBI:18420"/>
    </cofactor>
</comment>
<dbReference type="Proteomes" id="UP000285120">
    <property type="component" value="Unassembled WGS sequence"/>
</dbReference>
<evidence type="ECO:0000256" key="6">
    <source>
        <dbReference type="ARBA" id="ARBA00023306"/>
    </source>
</evidence>
<evidence type="ECO:0000256" key="15">
    <source>
        <dbReference type="HAMAP-Rule" id="MF_00208"/>
    </source>
</evidence>
<keyword evidence="15 20" id="KW-0436">Ligase</keyword>
<evidence type="ECO:0000256" key="4">
    <source>
        <dbReference type="ARBA" id="ARBA00022960"/>
    </source>
</evidence>
<feature type="short sequence motif" description="Meso-diaminopimelate recognition motif" evidence="15">
    <location>
        <begin position="407"/>
        <end position="410"/>
    </location>
</feature>
<evidence type="ECO:0000256" key="2">
    <source>
        <dbReference type="ARBA" id="ARBA00005898"/>
    </source>
</evidence>
<dbReference type="PANTHER" id="PTHR23135">
    <property type="entry name" value="MUR LIGASE FAMILY MEMBER"/>
    <property type="match status" value="1"/>
</dbReference>
<dbReference type="Gene3D" id="3.40.1190.10">
    <property type="entry name" value="Mur-like, catalytic domain"/>
    <property type="match status" value="1"/>
</dbReference>
<sequence length="489" mass="53495">MITLHDLLPPVLVHGALPTENPEITSIHMDSREVVSGGVFFCIEGYTVDGHEYAEQAVRNGACAVIAKYPLPLSVPVLVVRDTQKTMAIAASRFYQHPTGEMRLIGITGTNGKTTTSHLLEAVLKENAVQTGLIGTMYTKINEEIFETKNTTPESVTIQKIFRDMKDQDVDSCIMEVSSHALDLGRVRGCDFNTVVFTNLTKDHLDYHETMDKYRQAKSLLFSQLGNSYEGEEKTAVLNADDSASLFFEKVCPAPVLTYGIDEPADIRAENISMTPTGTSFTIVTPWGEESLSLSMAGKFSIYNALAAATAALSEGISLSTIVSALGKVKGVAGRFELVESEEEFAVIVDYAHTPDSLKNVLETAREMAAGSVYTVVGCGGNRDKTKRPEMAKIAVTLSDMSIFTADNPRDENPASIIDDMTIGLTNTNFKVIEDRREAIKYAIEHAEPGDLVLIAGKGHETYQIIKDEVFSFDDRKEAETAIKNKTHK</sequence>
<dbReference type="InterPro" id="IPR004101">
    <property type="entry name" value="Mur_ligase_C"/>
</dbReference>
<feature type="binding site" evidence="15">
    <location>
        <begin position="109"/>
        <end position="115"/>
    </location>
    <ligand>
        <name>ATP</name>
        <dbReference type="ChEBI" id="CHEBI:30616"/>
    </ligand>
</feature>
<dbReference type="InterPro" id="IPR036565">
    <property type="entry name" value="Mur-like_cat_sf"/>
</dbReference>
<feature type="binding site" evidence="15">
    <location>
        <begin position="151"/>
        <end position="152"/>
    </location>
    <ligand>
        <name>UDP-N-acetyl-alpha-D-muramoyl-L-alanyl-D-glutamate</name>
        <dbReference type="ChEBI" id="CHEBI:83900"/>
    </ligand>
</feature>
<evidence type="ECO:0000256" key="5">
    <source>
        <dbReference type="ARBA" id="ARBA00022984"/>
    </source>
</evidence>
<feature type="binding site" evidence="15">
    <location>
        <position position="31"/>
    </location>
    <ligand>
        <name>UDP-N-acetyl-alpha-D-muramoyl-L-alanyl-D-glutamate</name>
        <dbReference type="ChEBI" id="CHEBI:83900"/>
    </ligand>
</feature>
<dbReference type="GO" id="GO:0000287">
    <property type="term" value="F:magnesium ion binding"/>
    <property type="evidence" value="ECO:0007669"/>
    <property type="project" value="UniProtKB-UniRule"/>
</dbReference>
<dbReference type="Pfam" id="PF08245">
    <property type="entry name" value="Mur_ligase_M"/>
    <property type="match status" value="1"/>
</dbReference>
<evidence type="ECO:0000256" key="13">
    <source>
        <dbReference type="ARBA" id="ARBA00076158"/>
    </source>
</evidence>
<dbReference type="NCBIfam" id="TIGR01085">
    <property type="entry name" value="murE"/>
    <property type="match status" value="1"/>
</dbReference>
<comment type="caution">
    <text evidence="15">Lacks conserved residue(s) required for the propagation of feature annotation.</text>
</comment>
<evidence type="ECO:0000259" key="17">
    <source>
        <dbReference type="Pfam" id="PF01225"/>
    </source>
</evidence>
<evidence type="ECO:0000259" key="18">
    <source>
        <dbReference type="Pfam" id="PF02875"/>
    </source>
</evidence>
<evidence type="ECO:0000256" key="16">
    <source>
        <dbReference type="RuleBase" id="RU004135"/>
    </source>
</evidence>
<dbReference type="OrthoDB" id="9800958at2"/>
<dbReference type="Gene3D" id="3.90.190.20">
    <property type="entry name" value="Mur ligase, C-terminal domain"/>
    <property type="match status" value="1"/>
</dbReference>
<evidence type="ECO:0000256" key="12">
    <source>
        <dbReference type="ARBA" id="ARBA00075482"/>
    </source>
</evidence>
<feature type="binding site" evidence="15">
    <location>
        <begin position="407"/>
        <end position="410"/>
    </location>
    <ligand>
        <name>meso-2,6-diaminopimelate</name>
        <dbReference type="ChEBI" id="CHEBI:57791"/>
    </ligand>
</feature>
<dbReference type="GO" id="GO:0051301">
    <property type="term" value="P:cell division"/>
    <property type="evidence" value="ECO:0007669"/>
    <property type="project" value="UniProtKB-KW"/>
</dbReference>